<dbReference type="InterPro" id="IPR001433">
    <property type="entry name" value="OxRdtase_FAD/NAD-bd"/>
</dbReference>
<sequence length="329" mass="36936">MALPASIDTSVTFEQARNTIPDLNQQLADSYYNATISYFDRLTHEVWIFGVKPDDGPVSFIPGQYTSLGLGYWEPRIDDAIEADIDTQWSKLARRSYSVSSPIFTSDDYHTDHGVADLARCENLEDIEIYAVLVSPEGDFVPGLTPRLAMKNVGDRLFMGRKMAGRYDASAVDDPTAPLVFLSTGTGEAPQMAMIVELLRTGHSGPIVSVVTARHWSDLVYVDKMRALEKRFNNFTYLPIPTREPDVEKRYIQDVIRTDFTPDKLGFELDPANTHVFVCGNPDMIGLPDETGDEPVFPSKTGVSEILVERGFKLDKRKDPGNIHFEEFW</sequence>
<dbReference type="PROSITE" id="PS51384">
    <property type="entry name" value="FAD_FR"/>
    <property type="match status" value="1"/>
</dbReference>
<evidence type="ECO:0000313" key="3">
    <source>
        <dbReference type="Proteomes" id="UP000727993"/>
    </source>
</evidence>
<feature type="domain" description="FAD-binding FR-type" evidence="1">
    <location>
        <begin position="29"/>
        <end position="173"/>
    </location>
</feature>
<evidence type="ECO:0000313" key="2">
    <source>
        <dbReference type="EMBL" id="MBK9297461.1"/>
    </source>
</evidence>
<dbReference type="GO" id="GO:0016491">
    <property type="term" value="F:oxidoreductase activity"/>
    <property type="evidence" value="ECO:0007669"/>
    <property type="project" value="InterPro"/>
</dbReference>
<gene>
    <name evidence="2" type="ORF">IPN02_11645</name>
</gene>
<dbReference type="Proteomes" id="UP000727993">
    <property type="component" value="Unassembled WGS sequence"/>
</dbReference>
<dbReference type="Gene3D" id="3.40.50.80">
    <property type="entry name" value="Nucleotide-binding domain of ferredoxin-NADP reductase (FNR) module"/>
    <property type="match status" value="1"/>
</dbReference>
<dbReference type="InterPro" id="IPR039261">
    <property type="entry name" value="FNR_nucleotide-bd"/>
</dbReference>
<dbReference type="PANTHER" id="PTHR47878">
    <property type="entry name" value="OXIDOREDUCTASE FAD/NAD(P)-BINDING DOMAIN PROTEIN"/>
    <property type="match status" value="1"/>
</dbReference>
<dbReference type="Gene3D" id="2.40.30.10">
    <property type="entry name" value="Translation factors"/>
    <property type="match status" value="1"/>
</dbReference>
<proteinExistence type="predicted"/>
<dbReference type="SUPFAM" id="SSF52343">
    <property type="entry name" value="Ferredoxin reductase-like, C-terminal NADP-linked domain"/>
    <property type="match status" value="1"/>
</dbReference>
<protein>
    <submittedName>
        <fullName evidence="2">Ferredoxin--NADP reductase</fullName>
    </submittedName>
</protein>
<name>A0A936TDD2_9ACTN</name>
<dbReference type="InterPro" id="IPR051930">
    <property type="entry name" value="FNR_type-1"/>
</dbReference>
<dbReference type="EMBL" id="JADJZA010000007">
    <property type="protein sequence ID" value="MBK9297461.1"/>
    <property type="molecule type" value="Genomic_DNA"/>
</dbReference>
<accession>A0A936TDD2</accession>
<reference evidence="2 3" key="1">
    <citation type="submission" date="2020-10" db="EMBL/GenBank/DDBJ databases">
        <title>Connecting structure to function with the recovery of over 1000 high-quality activated sludge metagenome-assembled genomes encoding full-length rRNA genes using long-read sequencing.</title>
        <authorList>
            <person name="Singleton C.M."/>
            <person name="Petriglieri F."/>
            <person name="Kristensen J.M."/>
            <person name="Kirkegaard R.H."/>
            <person name="Michaelsen T.Y."/>
            <person name="Andersen M.H."/>
            <person name="Karst S.M."/>
            <person name="Dueholm M.S."/>
            <person name="Nielsen P.H."/>
            <person name="Albertsen M."/>
        </authorList>
    </citation>
    <scope>NUCLEOTIDE SEQUENCE [LARGE SCALE GENOMIC DNA]</scope>
    <source>
        <strain evidence="2">Lyne_18-Q3-R50-59_MAXAC.006</strain>
    </source>
</reference>
<evidence type="ECO:0000259" key="1">
    <source>
        <dbReference type="PROSITE" id="PS51384"/>
    </source>
</evidence>
<dbReference type="AlphaFoldDB" id="A0A936TDD2"/>
<dbReference type="PANTHER" id="PTHR47878:SF2">
    <property type="entry name" value="OXIDOREDUCTASE FAD_NAD(P)-BINDING DOMAIN PROTEIN"/>
    <property type="match status" value="1"/>
</dbReference>
<dbReference type="SUPFAM" id="SSF63380">
    <property type="entry name" value="Riboflavin synthase domain-like"/>
    <property type="match status" value="1"/>
</dbReference>
<dbReference type="Pfam" id="PF00175">
    <property type="entry name" value="NAD_binding_1"/>
    <property type="match status" value="1"/>
</dbReference>
<dbReference type="InterPro" id="IPR017938">
    <property type="entry name" value="Riboflavin_synthase-like_b-brl"/>
</dbReference>
<organism evidence="2 3">
    <name type="scientific">Candidatus Neomicrothrix subdominans</name>
    <dbReference type="NCBI Taxonomy" id="2954438"/>
    <lineage>
        <taxon>Bacteria</taxon>
        <taxon>Bacillati</taxon>
        <taxon>Actinomycetota</taxon>
        <taxon>Acidimicrobiia</taxon>
        <taxon>Acidimicrobiales</taxon>
        <taxon>Microthrixaceae</taxon>
        <taxon>Candidatus Neomicrothrix</taxon>
    </lineage>
</organism>
<comment type="caution">
    <text evidence="2">The sequence shown here is derived from an EMBL/GenBank/DDBJ whole genome shotgun (WGS) entry which is preliminary data.</text>
</comment>
<dbReference type="InterPro" id="IPR017927">
    <property type="entry name" value="FAD-bd_FR_type"/>
</dbReference>